<name>A0A0M6WJD7_9FIRM</name>
<dbReference type="InterPro" id="IPR000917">
    <property type="entry name" value="Sulfatase_N"/>
</dbReference>
<evidence type="ECO:0000259" key="2">
    <source>
        <dbReference type="Pfam" id="PF00884"/>
    </source>
</evidence>
<dbReference type="Pfam" id="PF00884">
    <property type="entry name" value="Sulfatase"/>
    <property type="match status" value="1"/>
</dbReference>
<evidence type="ECO:0000256" key="1">
    <source>
        <dbReference type="SAM" id="Phobius"/>
    </source>
</evidence>
<dbReference type="OrthoDB" id="2082931at2"/>
<keyword evidence="4" id="KW-1185">Reference proteome</keyword>
<dbReference type="RefSeq" id="WP_021922407.1">
    <property type="nucleotide sequence ID" value="NZ_CVRS01000064.1"/>
</dbReference>
<feature type="transmembrane region" description="Helical" evidence="1">
    <location>
        <begin position="127"/>
        <end position="147"/>
    </location>
</feature>
<reference evidence="4" key="1">
    <citation type="submission" date="2015-05" db="EMBL/GenBank/DDBJ databases">
        <authorList>
            <consortium name="Pathogen Informatics"/>
        </authorList>
    </citation>
    <scope>NUCLEOTIDE SEQUENCE [LARGE SCALE GENOMIC DNA]</scope>
    <source>
        <strain evidence="4">L1-83</strain>
    </source>
</reference>
<dbReference type="EMBL" id="CVRS01000064">
    <property type="protein sequence ID" value="CRL36377.1"/>
    <property type="molecule type" value="Genomic_DNA"/>
</dbReference>
<evidence type="ECO:0000313" key="4">
    <source>
        <dbReference type="Proteomes" id="UP000049828"/>
    </source>
</evidence>
<gene>
    <name evidence="3" type="ORF">RIL183_19151</name>
</gene>
<dbReference type="InterPro" id="IPR017850">
    <property type="entry name" value="Alkaline_phosphatase_core_sf"/>
</dbReference>
<feature type="transmembrane region" description="Helical" evidence="1">
    <location>
        <begin position="38"/>
        <end position="59"/>
    </location>
</feature>
<organism evidence="3 4">
    <name type="scientific">Roseburia inulinivorans</name>
    <dbReference type="NCBI Taxonomy" id="360807"/>
    <lineage>
        <taxon>Bacteria</taxon>
        <taxon>Bacillati</taxon>
        <taxon>Bacillota</taxon>
        <taxon>Clostridia</taxon>
        <taxon>Lachnospirales</taxon>
        <taxon>Lachnospiraceae</taxon>
        <taxon>Roseburia</taxon>
    </lineage>
</organism>
<keyword evidence="1" id="KW-0472">Membrane</keyword>
<feature type="transmembrane region" description="Helical" evidence="1">
    <location>
        <begin position="66"/>
        <end position="84"/>
    </location>
</feature>
<keyword evidence="1" id="KW-1133">Transmembrane helix</keyword>
<dbReference type="AlphaFoldDB" id="A0A0M6WJD7"/>
<proteinExistence type="predicted"/>
<dbReference type="SUPFAM" id="SSF53649">
    <property type="entry name" value="Alkaline phosphatase-like"/>
    <property type="match status" value="1"/>
</dbReference>
<sequence>MKKTKDRIVSIIALLVTVLYPCLFMYFQNVDEGNFKEILPAVGKFLLVTGIVFILVLAIIKRFSKAALYTILSMIAFMNFNTVLNALRKIIPKMRTIYFLVVLGCFFVVLLYIFIKKVADGMIALKIIGLVFTILIVINFVSAIPAITNRYFSEKTVGSDDAITAFKFEDTKPNVYYFIYDEYGGYENLQRYYDYDNESFYDDLKAAGVNVSYSSRNTESIFTSTIVPNLMNLSYVASDDGYSIDNIALTENASLLKLFQNNGYTVNMIDHLGFLKTAGCNVLNDDLEGDTISTYLINNSALKQIESVMKELYKRSHGDSMSYESYTRNILELMENSPDYIAKNQPTLTIGYIQSPHDPIMFREDGSALPENQWHNWKDKQLYIGQLKYISQTIENVIQNIKESDPDALVIIQSDHGSRYPYWMVEDFDAEVYDEQEENFYMQNILNCVYYKGETIDIEGENGINTLRRTLNYVFGTDYEMLDSEECVKTYL</sequence>
<protein>
    <recommendedName>
        <fullName evidence="2">Sulfatase N-terminal domain-containing protein</fullName>
    </recommendedName>
</protein>
<dbReference type="Proteomes" id="UP000049828">
    <property type="component" value="Unassembled WGS sequence"/>
</dbReference>
<feature type="transmembrane region" description="Helical" evidence="1">
    <location>
        <begin position="96"/>
        <end position="115"/>
    </location>
</feature>
<keyword evidence="1" id="KW-0812">Transmembrane</keyword>
<accession>A0A0M6WJD7</accession>
<evidence type="ECO:0000313" key="3">
    <source>
        <dbReference type="EMBL" id="CRL36377.1"/>
    </source>
</evidence>
<feature type="transmembrane region" description="Helical" evidence="1">
    <location>
        <begin position="7"/>
        <end position="26"/>
    </location>
</feature>
<feature type="domain" description="Sulfatase N-terminal" evidence="2">
    <location>
        <begin position="222"/>
        <end position="419"/>
    </location>
</feature>
<dbReference type="Gene3D" id="3.40.720.10">
    <property type="entry name" value="Alkaline Phosphatase, subunit A"/>
    <property type="match status" value="1"/>
</dbReference>